<evidence type="ECO:0000256" key="7">
    <source>
        <dbReference type="ARBA" id="ARBA00023136"/>
    </source>
</evidence>
<dbReference type="OMA" id="NTPSQQM"/>
<feature type="compositionally biased region" description="Polar residues" evidence="9">
    <location>
        <begin position="164"/>
        <end position="183"/>
    </location>
</feature>
<name>T1KHF7_TETUR</name>
<dbReference type="OrthoDB" id="421009at2759"/>
<reference evidence="13" key="1">
    <citation type="submission" date="2011-08" db="EMBL/GenBank/DDBJ databases">
        <authorList>
            <person name="Rombauts S."/>
        </authorList>
    </citation>
    <scope>NUCLEOTIDE SEQUENCE</scope>
    <source>
        <strain evidence="13">London</strain>
    </source>
</reference>
<dbReference type="InterPro" id="IPR045242">
    <property type="entry name" value="Syntaxin"/>
</dbReference>
<evidence type="ECO:0000256" key="4">
    <source>
        <dbReference type="ARBA" id="ARBA00022692"/>
    </source>
</evidence>
<dbReference type="GO" id="GO:0006886">
    <property type="term" value="P:intracellular protein transport"/>
    <property type="evidence" value="ECO:0007669"/>
    <property type="project" value="TreeGrafter"/>
</dbReference>
<proteinExistence type="inferred from homology"/>
<evidence type="ECO:0000256" key="3">
    <source>
        <dbReference type="ARBA" id="ARBA00022448"/>
    </source>
</evidence>
<dbReference type="Proteomes" id="UP000015104">
    <property type="component" value="Unassembled WGS sequence"/>
</dbReference>
<protein>
    <recommendedName>
        <fullName evidence="11">t-SNARE coiled-coil homology domain-containing protein</fullName>
    </recommendedName>
</protein>
<feature type="compositionally biased region" description="Low complexity" evidence="9">
    <location>
        <begin position="192"/>
        <end position="205"/>
    </location>
</feature>
<evidence type="ECO:0000256" key="10">
    <source>
        <dbReference type="SAM" id="Phobius"/>
    </source>
</evidence>
<organism evidence="12 13">
    <name type="scientific">Tetranychus urticae</name>
    <name type="common">Two-spotted spider mite</name>
    <dbReference type="NCBI Taxonomy" id="32264"/>
    <lineage>
        <taxon>Eukaryota</taxon>
        <taxon>Metazoa</taxon>
        <taxon>Ecdysozoa</taxon>
        <taxon>Arthropoda</taxon>
        <taxon>Chelicerata</taxon>
        <taxon>Arachnida</taxon>
        <taxon>Acari</taxon>
        <taxon>Acariformes</taxon>
        <taxon>Trombidiformes</taxon>
        <taxon>Prostigmata</taxon>
        <taxon>Eleutherengona</taxon>
        <taxon>Raphignathae</taxon>
        <taxon>Tetranychoidea</taxon>
        <taxon>Tetranychidae</taxon>
        <taxon>Tetranychus</taxon>
    </lineage>
</organism>
<dbReference type="PANTHER" id="PTHR19957:SF3">
    <property type="entry name" value="SYNTAXIN-5"/>
    <property type="match status" value="1"/>
</dbReference>
<feature type="region of interest" description="Disordered" evidence="9">
    <location>
        <begin position="154"/>
        <end position="205"/>
    </location>
</feature>
<feature type="domain" description="T-SNARE coiled-coil homology" evidence="11">
    <location>
        <begin position="215"/>
        <end position="277"/>
    </location>
</feature>
<evidence type="ECO:0000256" key="1">
    <source>
        <dbReference type="ARBA" id="ARBA00004211"/>
    </source>
</evidence>
<dbReference type="GO" id="GO:0031201">
    <property type="term" value="C:SNARE complex"/>
    <property type="evidence" value="ECO:0007669"/>
    <property type="project" value="TreeGrafter"/>
</dbReference>
<evidence type="ECO:0000256" key="8">
    <source>
        <dbReference type="SAM" id="Coils"/>
    </source>
</evidence>
<dbReference type="EnsemblMetazoa" id="tetur11g04240.1">
    <property type="protein sequence ID" value="tetur11g04240.1"/>
    <property type="gene ID" value="tetur11g04240"/>
</dbReference>
<dbReference type="GO" id="GO:0006888">
    <property type="term" value="P:endoplasmic reticulum to Golgi vesicle-mediated transport"/>
    <property type="evidence" value="ECO:0007669"/>
    <property type="project" value="TreeGrafter"/>
</dbReference>
<evidence type="ECO:0000259" key="11">
    <source>
        <dbReference type="PROSITE" id="PS50192"/>
    </source>
</evidence>
<gene>
    <name evidence="12" type="primary">107364257</name>
</gene>
<dbReference type="GO" id="GO:0048278">
    <property type="term" value="P:vesicle docking"/>
    <property type="evidence" value="ECO:0007669"/>
    <property type="project" value="TreeGrafter"/>
</dbReference>
<dbReference type="GO" id="GO:0006906">
    <property type="term" value="P:vesicle fusion"/>
    <property type="evidence" value="ECO:0007669"/>
    <property type="project" value="TreeGrafter"/>
</dbReference>
<dbReference type="GO" id="GO:0005484">
    <property type="term" value="F:SNAP receptor activity"/>
    <property type="evidence" value="ECO:0007669"/>
    <property type="project" value="TreeGrafter"/>
</dbReference>
<comment type="subcellular location">
    <subcellularLocation>
        <location evidence="1">Membrane</location>
        <topology evidence="1">Single-pass type IV membrane protein</topology>
    </subcellularLocation>
</comment>
<accession>T1KHF7</accession>
<dbReference type="InterPro" id="IPR010989">
    <property type="entry name" value="SNARE"/>
</dbReference>
<dbReference type="HOGENOM" id="CLU_044998_0_1_1"/>
<dbReference type="SUPFAM" id="SSF47661">
    <property type="entry name" value="t-snare proteins"/>
    <property type="match status" value="1"/>
</dbReference>
<reference evidence="12" key="2">
    <citation type="submission" date="2015-06" db="UniProtKB">
        <authorList>
            <consortium name="EnsemblMetazoa"/>
        </authorList>
    </citation>
    <scope>IDENTIFICATION</scope>
</reference>
<keyword evidence="6 8" id="KW-0175">Coiled coil</keyword>
<evidence type="ECO:0000313" key="13">
    <source>
        <dbReference type="Proteomes" id="UP000015104"/>
    </source>
</evidence>
<dbReference type="SMART" id="SM00397">
    <property type="entry name" value="t_SNARE"/>
    <property type="match status" value="1"/>
</dbReference>
<dbReference type="AlphaFoldDB" id="T1KHF7"/>
<evidence type="ECO:0000256" key="9">
    <source>
        <dbReference type="SAM" id="MobiDB-lite"/>
    </source>
</evidence>
<dbReference type="InterPro" id="IPR000727">
    <property type="entry name" value="T_SNARE_dom"/>
</dbReference>
<dbReference type="CDD" id="cd15844">
    <property type="entry name" value="SNARE_syntaxin5"/>
    <property type="match status" value="1"/>
</dbReference>
<dbReference type="Pfam" id="PF05739">
    <property type="entry name" value="SNARE"/>
    <property type="match status" value="1"/>
</dbReference>
<dbReference type="GO" id="GO:0000139">
    <property type="term" value="C:Golgi membrane"/>
    <property type="evidence" value="ECO:0007669"/>
    <property type="project" value="TreeGrafter"/>
</dbReference>
<dbReference type="PANTHER" id="PTHR19957">
    <property type="entry name" value="SYNTAXIN"/>
    <property type="match status" value="1"/>
</dbReference>
<feature type="coiled-coil region" evidence="8">
    <location>
        <begin position="88"/>
        <end position="119"/>
    </location>
</feature>
<keyword evidence="3" id="KW-0813">Transport</keyword>
<dbReference type="STRING" id="32264.T1KHF7"/>
<keyword evidence="7 10" id="KW-0472">Membrane</keyword>
<dbReference type="Gene3D" id="1.20.58.70">
    <property type="match status" value="1"/>
</dbReference>
<dbReference type="KEGG" id="tut:107364257"/>
<dbReference type="PROSITE" id="PS50192">
    <property type="entry name" value="T_SNARE"/>
    <property type="match status" value="1"/>
</dbReference>
<comment type="similarity">
    <text evidence="2">Belongs to the syntaxin family.</text>
</comment>
<evidence type="ECO:0000256" key="6">
    <source>
        <dbReference type="ARBA" id="ARBA00023054"/>
    </source>
</evidence>
<evidence type="ECO:0000256" key="5">
    <source>
        <dbReference type="ARBA" id="ARBA00022989"/>
    </source>
</evidence>
<keyword evidence="13" id="KW-1185">Reference proteome</keyword>
<evidence type="ECO:0000256" key="2">
    <source>
        <dbReference type="ARBA" id="ARBA00009063"/>
    </source>
</evidence>
<feature type="transmembrane region" description="Helical" evidence="10">
    <location>
        <begin position="286"/>
        <end position="305"/>
    </location>
</feature>
<sequence>MDRTNEYKSTLKWMESAYINSKKSFTDNRKPDNSLDAKANYISFMKSTRAIFSDLSMTCSKLEKLNELAKRRTIFDSDESSAQLSELVYIIKQDVNSLNQQIEQLRQNQLAKVKDSKRQNVDSYSKNVVLNLQEQLANVSSDFKTTLELRSQNMQQQKARREQFTGSSSLPANHLQQRKTASTIIDFGDDPSSSSKSSQQSQQQTQLLLYEDSTNQYLEERASTMQTIESTIVELGGIFTQLATMVQQQDEMISRIDANIADTNLNVEAAHQSLLRYFQSVTNNRWLMFKVFGVLFVFFLFFVMLS</sequence>
<evidence type="ECO:0000313" key="12">
    <source>
        <dbReference type="EnsemblMetazoa" id="tetur11g04240.1"/>
    </source>
</evidence>
<keyword evidence="5 10" id="KW-1133">Transmembrane helix</keyword>
<dbReference type="eggNOG" id="KOG0812">
    <property type="taxonomic scope" value="Eukaryota"/>
</dbReference>
<keyword evidence="4 10" id="KW-0812">Transmembrane</keyword>
<dbReference type="EMBL" id="CAEY01000075">
    <property type="status" value="NOT_ANNOTATED_CDS"/>
    <property type="molecule type" value="Genomic_DNA"/>
</dbReference>
<dbReference type="GO" id="GO:0000149">
    <property type="term" value="F:SNARE binding"/>
    <property type="evidence" value="ECO:0007669"/>
    <property type="project" value="TreeGrafter"/>
</dbReference>